<evidence type="ECO:0000313" key="1">
    <source>
        <dbReference type="EMBL" id="NEE19253.1"/>
    </source>
</evidence>
<comment type="caution">
    <text evidence="1">The sequence shown here is derived from an EMBL/GenBank/DDBJ whole genome shotgun (WGS) entry which is preliminary data.</text>
</comment>
<gene>
    <name evidence="1" type="ORF">G3M58_73900</name>
</gene>
<proteinExistence type="predicted"/>
<dbReference type="Gene3D" id="3.30.360.10">
    <property type="entry name" value="Dihydrodipicolinate Reductase, domain 2"/>
    <property type="match status" value="1"/>
</dbReference>
<reference evidence="1" key="1">
    <citation type="submission" date="2020-01" db="EMBL/GenBank/DDBJ databases">
        <title>Insect and environment-associated Actinomycetes.</title>
        <authorList>
            <person name="Currrie C."/>
            <person name="Chevrette M."/>
            <person name="Carlson C."/>
            <person name="Stubbendieck R."/>
            <person name="Wendt-Pienkowski E."/>
        </authorList>
    </citation>
    <scope>NUCLEOTIDE SEQUENCE</scope>
    <source>
        <strain evidence="1">SID7499</strain>
    </source>
</reference>
<accession>A0A6G3XNJ5</accession>
<feature type="non-terminal residue" evidence="1">
    <location>
        <position position="1"/>
    </location>
</feature>
<organism evidence="1">
    <name type="scientific">Streptomyces sp. SID7499</name>
    <dbReference type="NCBI Taxonomy" id="2706086"/>
    <lineage>
        <taxon>Bacteria</taxon>
        <taxon>Bacillati</taxon>
        <taxon>Actinomycetota</taxon>
        <taxon>Actinomycetes</taxon>
        <taxon>Kitasatosporales</taxon>
        <taxon>Streptomycetaceae</taxon>
        <taxon>Streptomyces</taxon>
    </lineage>
</organism>
<dbReference type="AlphaFoldDB" id="A0A6G3XNJ5"/>
<dbReference type="EMBL" id="JAAGMN010007858">
    <property type="protein sequence ID" value="NEE19253.1"/>
    <property type="molecule type" value="Genomic_DNA"/>
</dbReference>
<sequence>ETITSGPGPQGLSGMQYEAVEVARAVRAGECESPLVPLEGSLAVMRTLDAVRDRIGVRYPADR</sequence>
<protein>
    <submittedName>
        <fullName evidence="1">Gfo/Idh/MocA family oxidoreductase</fullName>
    </submittedName>
</protein>
<name>A0A6G3XNJ5_9ACTN</name>